<protein>
    <recommendedName>
        <fullName evidence="8">Bile acid:sodium symporter</fullName>
    </recommendedName>
</protein>
<feature type="transmembrane region" description="Helical" evidence="5">
    <location>
        <begin position="199"/>
        <end position="223"/>
    </location>
</feature>
<keyword evidence="3 5" id="KW-1133">Transmembrane helix</keyword>
<feature type="transmembrane region" description="Helical" evidence="5">
    <location>
        <begin position="137"/>
        <end position="157"/>
    </location>
</feature>
<dbReference type="InterPro" id="IPR004710">
    <property type="entry name" value="Bilac:Na_transpt"/>
</dbReference>
<evidence type="ECO:0000256" key="5">
    <source>
        <dbReference type="SAM" id="Phobius"/>
    </source>
</evidence>
<evidence type="ECO:0000256" key="3">
    <source>
        <dbReference type="ARBA" id="ARBA00022989"/>
    </source>
</evidence>
<keyword evidence="2 5" id="KW-0812">Transmembrane</keyword>
<feature type="transmembrane region" description="Helical" evidence="5">
    <location>
        <begin position="169"/>
        <end position="187"/>
    </location>
</feature>
<name>A0A1X3DDN5_9NEIS</name>
<dbReference type="AlphaFoldDB" id="A0A1X3DDN5"/>
<dbReference type="PANTHER" id="PTHR10361">
    <property type="entry name" value="SODIUM-BILE ACID COTRANSPORTER"/>
    <property type="match status" value="1"/>
</dbReference>
<sequence>MNPIFIVLPILLLLMFGLGLTFKPADFAVLLRQPKAVLVGTAAQVVLLPLLAAGLVGLFGPEPYLLVGLMLIACSPGGTSSNIFTSVARGDVPLSVTLTVLSSIITVFTIPPVLLYAFDAAGLGGAGAVKLPAGQLLVQNVVLVLLPVLLGMAVRRFWPDGAQKVKKGLDKAAFPALVVLVVVFFAANRQIIVQHFMSLVWMVSALILSVMALGALLAAVFGLPDRQRRTIVIEVSMQNSAQAIAVAGSPFVLNNEAFALPAVIYALMMNVILLAYIGWCRLAKP</sequence>
<evidence type="ECO:0000256" key="2">
    <source>
        <dbReference type="ARBA" id="ARBA00022692"/>
    </source>
</evidence>
<dbReference type="STRING" id="194197.BWD09_03460"/>
<gene>
    <name evidence="6" type="ORF">BWD09_03460</name>
</gene>
<dbReference type="InterPro" id="IPR002657">
    <property type="entry name" value="BilAc:Na_symport/Acr3"/>
</dbReference>
<evidence type="ECO:0008006" key="8">
    <source>
        <dbReference type="Google" id="ProtNLM"/>
    </source>
</evidence>
<keyword evidence="7" id="KW-1185">Reference proteome</keyword>
<dbReference type="Proteomes" id="UP000193118">
    <property type="component" value="Unassembled WGS sequence"/>
</dbReference>
<organism evidence="6 7">
    <name type="scientific">Neisseria dentiae</name>
    <dbReference type="NCBI Taxonomy" id="194197"/>
    <lineage>
        <taxon>Bacteria</taxon>
        <taxon>Pseudomonadati</taxon>
        <taxon>Pseudomonadota</taxon>
        <taxon>Betaproteobacteria</taxon>
        <taxon>Neisseriales</taxon>
        <taxon>Neisseriaceae</taxon>
        <taxon>Neisseria</taxon>
    </lineage>
</organism>
<dbReference type="Gene3D" id="1.20.1530.20">
    <property type="match status" value="1"/>
</dbReference>
<feature type="transmembrane region" description="Helical" evidence="5">
    <location>
        <begin position="37"/>
        <end position="58"/>
    </location>
</feature>
<accession>A0A1X3DDN5</accession>
<keyword evidence="4 5" id="KW-0472">Membrane</keyword>
<feature type="transmembrane region" description="Helical" evidence="5">
    <location>
        <begin position="259"/>
        <end position="279"/>
    </location>
</feature>
<evidence type="ECO:0000256" key="1">
    <source>
        <dbReference type="ARBA" id="ARBA00004141"/>
    </source>
</evidence>
<dbReference type="GO" id="GO:0016020">
    <property type="term" value="C:membrane"/>
    <property type="evidence" value="ECO:0007669"/>
    <property type="project" value="UniProtKB-SubCell"/>
</dbReference>
<dbReference type="InterPro" id="IPR038770">
    <property type="entry name" value="Na+/solute_symporter_sf"/>
</dbReference>
<proteinExistence type="predicted"/>
<reference evidence="7" key="1">
    <citation type="submission" date="2017-01" db="EMBL/GenBank/DDBJ databases">
        <authorList>
            <person name="Wolfgang W.J."/>
            <person name="Cole J."/>
            <person name="Wroblewski D."/>
            <person name="Mcginnis J."/>
            <person name="Musser K.A."/>
        </authorList>
    </citation>
    <scope>NUCLEOTIDE SEQUENCE [LARGE SCALE GENOMIC DNA]</scope>
    <source>
        <strain evidence="7">DSM 19151</strain>
    </source>
</reference>
<dbReference type="Pfam" id="PF01758">
    <property type="entry name" value="SBF"/>
    <property type="match status" value="1"/>
</dbReference>
<comment type="subcellular location">
    <subcellularLocation>
        <location evidence="1">Membrane</location>
        <topology evidence="1">Multi-pass membrane protein</topology>
    </subcellularLocation>
</comment>
<dbReference type="EMBL" id="MTBO01000005">
    <property type="protein sequence ID" value="OSI18038.1"/>
    <property type="molecule type" value="Genomic_DNA"/>
</dbReference>
<feature type="transmembrane region" description="Helical" evidence="5">
    <location>
        <begin position="96"/>
        <end position="117"/>
    </location>
</feature>
<dbReference type="RefSeq" id="WP_085365345.1">
    <property type="nucleotide sequence ID" value="NZ_CAUJPZ010000007.1"/>
</dbReference>
<feature type="transmembrane region" description="Helical" evidence="5">
    <location>
        <begin position="64"/>
        <end position="84"/>
    </location>
</feature>
<evidence type="ECO:0000313" key="6">
    <source>
        <dbReference type="EMBL" id="OSI18038.1"/>
    </source>
</evidence>
<evidence type="ECO:0000256" key="4">
    <source>
        <dbReference type="ARBA" id="ARBA00023136"/>
    </source>
</evidence>
<dbReference type="OrthoDB" id="9806785at2"/>
<dbReference type="GeneID" id="94582031"/>
<feature type="transmembrane region" description="Helical" evidence="5">
    <location>
        <begin position="6"/>
        <end position="25"/>
    </location>
</feature>
<comment type="caution">
    <text evidence="6">The sequence shown here is derived from an EMBL/GenBank/DDBJ whole genome shotgun (WGS) entry which is preliminary data.</text>
</comment>
<dbReference type="PANTHER" id="PTHR10361:SF24">
    <property type="entry name" value="P3 PROTEIN"/>
    <property type="match status" value="1"/>
</dbReference>
<evidence type="ECO:0000313" key="7">
    <source>
        <dbReference type="Proteomes" id="UP000193118"/>
    </source>
</evidence>